<accession>A0ABV3V065</accession>
<evidence type="ECO:0000313" key="2">
    <source>
        <dbReference type="Proteomes" id="UP001558481"/>
    </source>
</evidence>
<proteinExistence type="predicted"/>
<sequence length="630" mass="71009">MSTFNLRLPLDIPWSRRCVSDDMIDRRTGDSEAPYRWRSSLAIFDYEPPEEYQNYPGVIISYLKVVCSITGYQENPTEIGLKRRGLLSSWRGSPGITDYLNTLEQYYACFGAVLEVSVVPQVIRAPLRQYPYFMDFEPKKRELYQMASETNERQSRSIESLNLTKSAGTTQPLETYDIDMGGGGVSAQASFAGTGGGFSYTAPNGQWGTKRLNADETMSSRSTDAGQEKRETFSFTTQLSQLYHQLDSYHLGTNRALFFMLPRPNTLDTEHTFVNGLRNIEGIQEFFLVVARPSDTEEFCIEAYLETGHIGKVPRTEAREIAGSEIHASWSDSYNAKPKGDDDETTVYDQADRFWRVQDFYPGQGYTIKDAVLSSPGYRITYNHDKPNLVDEHPHISDRRNDFVKVSGKVHSGYANYVLDSEDREESITYPFTVDITLVKTEQVEKSTDTLFMTARSLVCCGNDRLKDAVREVDGVVYERNLPNITVIERPGVKGAQSLHNAVQEGIRRSTIDPEHRLSRPVSLSQSDFAAKAFVHYVPEAQHASIDSVTELPAAVRRRFKDLRSSVTVADLLDMPLTGLREVLDLDEQQALELRSALTGANHTPQSAREVWLSPTQEGRFFGPEGEQSS</sequence>
<gene>
    <name evidence="1" type="ORF">VVR66_02965</name>
</gene>
<reference evidence="1 2" key="1">
    <citation type="journal article" date="2024" name="Fungal Genet. Biol.">
        <title>The porcine skin microbiome exhibits broad fungal antagonism.</title>
        <authorList>
            <person name="De La Cruz K.F."/>
            <person name="Townsend E.C."/>
            <person name="Alex Cheong J.Z."/>
            <person name="Salamzade R."/>
            <person name="Liu A."/>
            <person name="Sandstrom S."/>
            <person name="Davila E."/>
            <person name="Huang L."/>
            <person name="Xu K.H."/>
            <person name="Wu S.Y."/>
            <person name="Meudt J.J."/>
            <person name="Shanmuganayagam D."/>
            <person name="Gibson A.L.F."/>
            <person name="Kalan L.R."/>
        </authorList>
    </citation>
    <scope>NUCLEOTIDE SEQUENCE [LARGE SCALE GENOMIC DNA]</scope>
    <source>
        <strain evidence="1 2">LK2625</strain>
    </source>
</reference>
<dbReference type="EMBL" id="JAYWLU010000002">
    <property type="protein sequence ID" value="MEX3593671.1"/>
    <property type="molecule type" value="Genomic_DNA"/>
</dbReference>
<evidence type="ECO:0000313" key="1">
    <source>
        <dbReference type="EMBL" id="MEX3593671.1"/>
    </source>
</evidence>
<dbReference type="Proteomes" id="UP001558481">
    <property type="component" value="Unassembled WGS sequence"/>
</dbReference>
<comment type="caution">
    <text evidence="1">The sequence shown here is derived from an EMBL/GenBank/DDBJ whole genome shotgun (WGS) entry which is preliminary data.</text>
</comment>
<protein>
    <submittedName>
        <fullName evidence="1">Uncharacterized protein</fullName>
    </submittedName>
</protein>
<organism evidence="1 2">
    <name type="scientific">Kocuria carniphila</name>
    <dbReference type="NCBI Taxonomy" id="262208"/>
    <lineage>
        <taxon>Bacteria</taxon>
        <taxon>Bacillati</taxon>
        <taxon>Actinomycetota</taxon>
        <taxon>Actinomycetes</taxon>
        <taxon>Micrococcales</taxon>
        <taxon>Micrococcaceae</taxon>
        <taxon>Kocuria</taxon>
    </lineage>
</organism>
<dbReference type="RefSeq" id="WP_368630301.1">
    <property type="nucleotide sequence ID" value="NZ_JAYWLU010000002.1"/>
</dbReference>
<keyword evidence="2" id="KW-1185">Reference proteome</keyword>
<name>A0ABV3V065_9MICC</name>